<gene>
    <name evidence="2" type="ORF">NV381_20685</name>
</gene>
<keyword evidence="2" id="KW-0067">ATP-binding</keyword>
<protein>
    <submittedName>
        <fullName evidence="2">Helicase-associated domain-containing protein</fullName>
    </submittedName>
</protein>
<dbReference type="InterPro" id="IPR032830">
    <property type="entry name" value="XPB/Ssl2_N"/>
</dbReference>
<dbReference type="EMBL" id="JANQBD010000015">
    <property type="protein sequence ID" value="MCR8633604.1"/>
    <property type="molecule type" value="Genomic_DNA"/>
</dbReference>
<keyword evidence="3" id="KW-1185">Reference proteome</keyword>
<name>A0ABT1YK90_9BACL</name>
<organism evidence="2 3">
    <name type="scientific">Paenibacillus radicis</name>
    <name type="common">ex Xue et al. 2023</name>
    <dbReference type="NCBI Taxonomy" id="2972489"/>
    <lineage>
        <taxon>Bacteria</taxon>
        <taxon>Bacillati</taxon>
        <taxon>Bacillota</taxon>
        <taxon>Bacilli</taxon>
        <taxon>Bacillales</taxon>
        <taxon>Paenibacillaceae</taxon>
        <taxon>Paenibacillus</taxon>
    </lineage>
</organism>
<evidence type="ECO:0000259" key="1">
    <source>
        <dbReference type="Pfam" id="PF13625"/>
    </source>
</evidence>
<dbReference type="Pfam" id="PF13625">
    <property type="entry name" value="Helicase_C_3"/>
    <property type="match status" value="1"/>
</dbReference>
<keyword evidence="2" id="KW-0547">Nucleotide-binding</keyword>
<accession>A0ABT1YK90</accession>
<proteinExistence type="predicted"/>
<dbReference type="Proteomes" id="UP001300012">
    <property type="component" value="Unassembled WGS sequence"/>
</dbReference>
<reference evidence="2 3" key="1">
    <citation type="submission" date="2022-08" db="EMBL/GenBank/DDBJ databases">
        <title>Paenibacillus endoradicis sp. nov., Paenibacillus radicibacter sp. nov and Paenibacillus pararadicis sp. nov., three cold-adapted plant growth-promoting bacteria isolated from root of Larix gmelinii in Great Khingan.</title>
        <authorList>
            <person name="Xue H."/>
        </authorList>
    </citation>
    <scope>NUCLEOTIDE SEQUENCE [LARGE SCALE GENOMIC DNA]</scope>
    <source>
        <strain evidence="2 3">N5-1-1-5</strain>
    </source>
</reference>
<sequence length="683" mass="78998">MNHAFYLSKMPEALKTHIEAEAVYAPWLRRGETLDSIWGNSAIMETVYNQLSAREKKVLHFLVTSIGSEPFDWPKLEKLTSHVMSGAEAKVGFLLLLKKGLIYMFKKTWGEHVYVLAEDALAIWQQLILTADNKQALTRTTDTSIECVEQYNPGLASLLFQTLVFLDQNDMKLTKNGTLHKKQLQKWLDLLTIQDERFLGCSLKYAYADVYPVKLAVIMEFLFRLQLVEQRGEQLCLQEHEVKRWLSLSEREQNKQLYFIWKMVAFPGPAWLQHAVLLLERQHEDIWYAADDIPQWLRVQKIAPFDNEENVAGQELLDQLEQQWIHPLLAFGWMEKGFAGADGRDAVYRWRIQPIESQADRTIMEEEGFYVQPDFEVLVPPNVPFAIKWELSAFADLQKADLVSVYKLGKESLQRGLEKGLQLEELLLFLEKQSLYGIPENVRLTLEQWAKPFGKVKLSEVLLLRCEDAAVAEAVKKLPGCSDCLLEEIGGQAWIVRTDQLKLLTELLNKAGWMTGKLKLLADANPSEQREARISLVSMKPLEDGILTSNDTTAINYGPVHIADKGFIYSRHTFMYFEMEQKIPDVRDLFPDLQGIPQGWMKDYRTYHASTRREMVELAMEWKTTLQVRHNGHDHMIAPRKLQETRGTWSMTGLEQSKLQEMCLFPEDWQEMRIIVPGINDKY</sequence>
<feature type="domain" description="Helicase XPB/Ssl2 N-terminal" evidence="1">
    <location>
        <begin position="370"/>
        <end position="489"/>
    </location>
</feature>
<evidence type="ECO:0000313" key="3">
    <source>
        <dbReference type="Proteomes" id="UP001300012"/>
    </source>
</evidence>
<dbReference type="GO" id="GO:0004386">
    <property type="term" value="F:helicase activity"/>
    <property type="evidence" value="ECO:0007669"/>
    <property type="project" value="UniProtKB-KW"/>
</dbReference>
<evidence type="ECO:0000313" key="2">
    <source>
        <dbReference type="EMBL" id="MCR8633604.1"/>
    </source>
</evidence>
<dbReference type="RefSeq" id="WP_258215178.1">
    <property type="nucleotide sequence ID" value="NZ_JANQBD010000015.1"/>
</dbReference>
<keyword evidence="2" id="KW-0378">Hydrolase</keyword>
<comment type="caution">
    <text evidence="2">The sequence shown here is derived from an EMBL/GenBank/DDBJ whole genome shotgun (WGS) entry which is preliminary data.</text>
</comment>
<keyword evidence="2" id="KW-0347">Helicase</keyword>